<comment type="caution">
    <text evidence="1">The sequence shown here is derived from an EMBL/GenBank/DDBJ whole genome shotgun (WGS) entry which is preliminary data.</text>
</comment>
<dbReference type="PANTHER" id="PTHR35332">
    <property type="entry name" value="REGULATION OF ENOLASE PROTEIN 1"/>
    <property type="match status" value="1"/>
</dbReference>
<evidence type="ECO:0000313" key="2">
    <source>
        <dbReference type="Proteomes" id="UP000799772"/>
    </source>
</evidence>
<name>A0A9P4M7P1_9PEZI</name>
<dbReference type="PANTHER" id="PTHR35332:SF3">
    <property type="entry name" value="FUCOSE-SPECIFIC LECTIN"/>
    <property type="match status" value="1"/>
</dbReference>
<evidence type="ECO:0000313" key="1">
    <source>
        <dbReference type="EMBL" id="KAF2100916.1"/>
    </source>
</evidence>
<dbReference type="Gene3D" id="2.60.120.200">
    <property type="match status" value="1"/>
</dbReference>
<dbReference type="OrthoDB" id="42525at2759"/>
<dbReference type="AlphaFoldDB" id="A0A9P4M7P1"/>
<accession>A0A9P4M7P1</accession>
<reference evidence="1" key="1">
    <citation type="journal article" date="2020" name="Stud. Mycol.">
        <title>101 Dothideomycetes genomes: a test case for predicting lifestyles and emergence of pathogens.</title>
        <authorList>
            <person name="Haridas S."/>
            <person name="Albert R."/>
            <person name="Binder M."/>
            <person name="Bloem J."/>
            <person name="Labutti K."/>
            <person name="Salamov A."/>
            <person name="Andreopoulos B."/>
            <person name="Baker S."/>
            <person name="Barry K."/>
            <person name="Bills G."/>
            <person name="Bluhm B."/>
            <person name="Cannon C."/>
            <person name="Castanera R."/>
            <person name="Culley D."/>
            <person name="Daum C."/>
            <person name="Ezra D."/>
            <person name="Gonzalez J."/>
            <person name="Henrissat B."/>
            <person name="Kuo A."/>
            <person name="Liang C."/>
            <person name="Lipzen A."/>
            <person name="Lutzoni F."/>
            <person name="Magnuson J."/>
            <person name="Mondo S."/>
            <person name="Nolan M."/>
            <person name="Ohm R."/>
            <person name="Pangilinan J."/>
            <person name="Park H.-J."/>
            <person name="Ramirez L."/>
            <person name="Alfaro M."/>
            <person name="Sun H."/>
            <person name="Tritt A."/>
            <person name="Yoshinaga Y."/>
            <person name="Zwiers L.-H."/>
            <person name="Turgeon B."/>
            <person name="Goodwin S."/>
            <person name="Spatafora J."/>
            <person name="Crous P."/>
            <person name="Grigoriev I."/>
        </authorList>
    </citation>
    <scope>NUCLEOTIDE SEQUENCE</scope>
    <source>
        <strain evidence="1">CBS 133067</strain>
    </source>
</reference>
<dbReference type="EMBL" id="ML978124">
    <property type="protein sequence ID" value="KAF2100916.1"/>
    <property type="molecule type" value="Genomic_DNA"/>
</dbReference>
<dbReference type="Proteomes" id="UP000799772">
    <property type="component" value="Unassembled WGS sequence"/>
</dbReference>
<dbReference type="InterPro" id="IPR009784">
    <property type="entry name" value="DUF1349"/>
</dbReference>
<proteinExistence type="predicted"/>
<keyword evidence="2" id="KW-1185">Reference proteome</keyword>
<organism evidence="1 2">
    <name type="scientific">Rhizodiscina lignyota</name>
    <dbReference type="NCBI Taxonomy" id="1504668"/>
    <lineage>
        <taxon>Eukaryota</taxon>
        <taxon>Fungi</taxon>
        <taxon>Dikarya</taxon>
        <taxon>Ascomycota</taxon>
        <taxon>Pezizomycotina</taxon>
        <taxon>Dothideomycetes</taxon>
        <taxon>Pleosporomycetidae</taxon>
        <taxon>Aulographales</taxon>
        <taxon>Rhizodiscinaceae</taxon>
        <taxon>Rhizodiscina</taxon>
    </lineage>
</organism>
<sequence length="235" mass="26231">MPPDRSSFAALNTSPENVPEYMDSFTLSAPPNTDLWRKPPTRDTSTAPILYTSLRNPFVSAEVTVSADWELEWDQAGLVIFAGDPPVGLQSADPAPLDGRPPAYAPPRPASKWVKVGLEFCNLTCHASSVCATMEGADYSLTTLPPHHAHRSDLRLKIERIGTSLWVWYEDALVGWKKIRDVTWFFYNVEDKAVRVGVYASRPANFPTTTFHSLHGGGRRAHRDLCVQFDDLEIF</sequence>
<dbReference type="Pfam" id="PF07081">
    <property type="entry name" value="DUF1349"/>
    <property type="match status" value="1"/>
</dbReference>
<protein>
    <submittedName>
        <fullName evidence="1">Uncharacterized protein</fullName>
    </submittedName>
</protein>
<gene>
    <name evidence="1" type="ORF">NA57DRAFT_36798</name>
</gene>